<keyword evidence="2" id="KW-0812">Transmembrane</keyword>
<gene>
    <name evidence="3" type="primary">RvY_05818-1</name>
    <name evidence="3" type="synonym">RvY_05818.1</name>
    <name evidence="3" type="ORF">RvY_05818</name>
</gene>
<sequence>MESTEAPPDAGLSINTNGPPPETTVYIFYAPFLEFGFTPTVVLQQFTIHTMAQFYGALGAVAGTAFLYQLLAAFKERLYNRYLRVQRLRISNDIDTGEDEESCDGFCA</sequence>
<accession>A0A1D1V623</accession>
<dbReference type="EMBL" id="BDGG01000002">
    <property type="protein sequence ID" value="GAU93968.1"/>
    <property type="molecule type" value="Genomic_DNA"/>
</dbReference>
<dbReference type="AlphaFoldDB" id="A0A1D1V623"/>
<feature type="transmembrane region" description="Helical" evidence="2">
    <location>
        <begin position="54"/>
        <end position="74"/>
    </location>
</feature>
<dbReference type="Proteomes" id="UP000186922">
    <property type="component" value="Unassembled WGS sequence"/>
</dbReference>
<evidence type="ECO:0000256" key="1">
    <source>
        <dbReference type="SAM" id="MobiDB-lite"/>
    </source>
</evidence>
<evidence type="ECO:0000313" key="3">
    <source>
        <dbReference type="EMBL" id="GAU93968.1"/>
    </source>
</evidence>
<protein>
    <recommendedName>
        <fullName evidence="5">Copper transporter</fullName>
    </recommendedName>
</protein>
<comment type="caution">
    <text evidence="3">The sequence shown here is derived from an EMBL/GenBank/DDBJ whole genome shotgun (WGS) entry which is preliminary data.</text>
</comment>
<name>A0A1D1V623_RAMVA</name>
<proteinExistence type="predicted"/>
<dbReference type="OrthoDB" id="10348957at2759"/>
<organism evidence="3 4">
    <name type="scientific">Ramazzottius varieornatus</name>
    <name type="common">Water bear</name>
    <name type="synonym">Tardigrade</name>
    <dbReference type="NCBI Taxonomy" id="947166"/>
    <lineage>
        <taxon>Eukaryota</taxon>
        <taxon>Metazoa</taxon>
        <taxon>Ecdysozoa</taxon>
        <taxon>Tardigrada</taxon>
        <taxon>Eutardigrada</taxon>
        <taxon>Parachela</taxon>
        <taxon>Hypsibioidea</taxon>
        <taxon>Ramazzottiidae</taxon>
        <taxon>Ramazzottius</taxon>
    </lineage>
</organism>
<keyword evidence="2" id="KW-0472">Membrane</keyword>
<evidence type="ECO:0000313" key="4">
    <source>
        <dbReference type="Proteomes" id="UP000186922"/>
    </source>
</evidence>
<evidence type="ECO:0008006" key="5">
    <source>
        <dbReference type="Google" id="ProtNLM"/>
    </source>
</evidence>
<keyword evidence="2" id="KW-1133">Transmembrane helix</keyword>
<feature type="region of interest" description="Disordered" evidence="1">
    <location>
        <begin position="1"/>
        <end position="21"/>
    </location>
</feature>
<keyword evidence="4" id="KW-1185">Reference proteome</keyword>
<evidence type="ECO:0000256" key="2">
    <source>
        <dbReference type="SAM" id="Phobius"/>
    </source>
</evidence>
<reference evidence="3 4" key="1">
    <citation type="journal article" date="2016" name="Nat. Commun.">
        <title>Extremotolerant tardigrade genome and improved radiotolerance of human cultured cells by tardigrade-unique protein.</title>
        <authorList>
            <person name="Hashimoto T."/>
            <person name="Horikawa D.D."/>
            <person name="Saito Y."/>
            <person name="Kuwahara H."/>
            <person name="Kozuka-Hata H."/>
            <person name="Shin-I T."/>
            <person name="Minakuchi Y."/>
            <person name="Ohishi K."/>
            <person name="Motoyama A."/>
            <person name="Aizu T."/>
            <person name="Enomoto A."/>
            <person name="Kondo K."/>
            <person name="Tanaka S."/>
            <person name="Hara Y."/>
            <person name="Koshikawa S."/>
            <person name="Sagara H."/>
            <person name="Miura T."/>
            <person name="Yokobori S."/>
            <person name="Miyagawa K."/>
            <person name="Suzuki Y."/>
            <person name="Kubo T."/>
            <person name="Oyama M."/>
            <person name="Kohara Y."/>
            <person name="Fujiyama A."/>
            <person name="Arakawa K."/>
            <person name="Katayama T."/>
            <person name="Toyoda A."/>
            <person name="Kunieda T."/>
        </authorList>
    </citation>
    <scope>NUCLEOTIDE SEQUENCE [LARGE SCALE GENOMIC DNA]</scope>
    <source>
        <strain evidence="3 4">YOKOZUNA-1</strain>
    </source>
</reference>